<evidence type="ECO:0000256" key="5">
    <source>
        <dbReference type="SAM" id="MobiDB-lite"/>
    </source>
</evidence>
<dbReference type="Proteomes" id="UP000215596">
    <property type="component" value="Unassembled WGS sequence"/>
</dbReference>
<comment type="subcellular location">
    <subcellularLocation>
        <location evidence="1">Cell envelope</location>
    </subcellularLocation>
</comment>
<accession>A0A268EPE9</accession>
<evidence type="ECO:0000256" key="3">
    <source>
        <dbReference type="ARBA" id="ARBA00022448"/>
    </source>
</evidence>
<keyword evidence="3" id="KW-0813">Transport</keyword>
<feature type="region of interest" description="Disordered" evidence="5">
    <location>
        <begin position="31"/>
        <end position="79"/>
    </location>
</feature>
<evidence type="ECO:0000313" key="11">
    <source>
        <dbReference type="Proteomes" id="UP000435177"/>
    </source>
</evidence>
<feature type="signal peptide" evidence="6">
    <location>
        <begin position="1"/>
        <end position="25"/>
    </location>
</feature>
<dbReference type="PROSITE" id="PS50983">
    <property type="entry name" value="FE_B12_PBP"/>
    <property type="match status" value="1"/>
</dbReference>
<evidence type="ECO:0000256" key="1">
    <source>
        <dbReference type="ARBA" id="ARBA00004196"/>
    </source>
</evidence>
<feature type="chain" id="PRO_5039362841" evidence="6">
    <location>
        <begin position="26"/>
        <end position="347"/>
    </location>
</feature>
<comment type="caution">
    <text evidence="9">The sequence shown here is derived from an EMBL/GenBank/DDBJ whole genome shotgun (WGS) entry which is preliminary data.</text>
</comment>
<organism evidence="9 10">
    <name type="scientific">Paenibacillus campinasensis</name>
    <dbReference type="NCBI Taxonomy" id="66347"/>
    <lineage>
        <taxon>Bacteria</taxon>
        <taxon>Bacillati</taxon>
        <taxon>Bacillota</taxon>
        <taxon>Bacilli</taxon>
        <taxon>Bacillales</taxon>
        <taxon>Paenibacillaceae</taxon>
        <taxon>Paenibacillus</taxon>
    </lineage>
</organism>
<protein>
    <submittedName>
        <fullName evidence="9">ABC transporter substrate-binding protein</fullName>
    </submittedName>
</protein>
<dbReference type="PROSITE" id="PS51257">
    <property type="entry name" value="PROKAR_LIPOPROTEIN"/>
    <property type="match status" value="1"/>
</dbReference>
<dbReference type="EMBL" id="WOAA01000005">
    <property type="protein sequence ID" value="MUG66162.1"/>
    <property type="molecule type" value="Genomic_DNA"/>
</dbReference>
<proteinExistence type="inferred from homology"/>
<dbReference type="Gene3D" id="3.40.50.1980">
    <property type="entry name" value="Nitrogenase molybdenum iron protein domain"/>
    <property type="match status" value="2"/>
</dbReference>
<dbReference type="GO" id="GO:0030288">
    <property type="term" value="C:outer membrane-bounded periplasmic space"/>
    <property type="evidence" value="ECO:0007669"/>
    <property type="project" value="TreeGrafter"/>
</dbReference>
<dbReference type="EMBL" id="NPBY01000049">
    <property type="protein sequence ID" value="PAD74992.1"/>
    <property type="molecule type" value="Genomic_DNA"/>
</dbReference>
<keyword evidence="4 6" id="KW-0732">Signal</keyword>
<dbReference type="PANTHER" id="PTHR30532">
    <property type="entry name" value="IRON III DICITRATE-BINDING PERIPLASMIC PROTEIN"/>
    <property type="match status" value="1"/>
</dbReference>
<name>A0A268EPE9_9BACL</name>
<gene>
    <name evidence="9" type="ORF">CHH67_17090</name>
    <name evidence="8" type="ORF">GNP94_09065</name>
</gene>
<dbReference type="InterPro" id="IPR051313">
    <property type="entry name" value="Bact_iron-sidero_bind"/>
</dbReference>
<dbReference type="Pfam" id="PF01497">
    <property type="entry name" value="Peripla_BP_2"/>
    <property type="match status" value="1"/>
</dbReference>
<evidence type="ECO:0000256" key="2">
    <source>
        <dbReference type="ARBA" id="ARBA00008814"/>
    </source>
</evidence>
<dbReference type="RefSeq" id="WP_095266413.1">
    <property type="nucleotide sequence ID" value="NZ_WOAA01000005.1"/>
</dbReference>
<dbReference type="Proteomes" id="UP000435177">
    <property type="component" value="Unassembled WGS sequence"/>
</dbReference>
<feature type="domain" description="Fe/B12 periplasmic-binding" evidence="7">
    <location>
        <begin position="86"/>
        <end position="347"/>
    </location>
</feature>
<keyword evidence="11" id="KW-1185">Reference proteome</keyword>
<dbReference type="SUPFAM" id="SSF53807">
    <property type="entry name" value="Helical backbone' metal receptor"/>
    <property type="match status" value="1"/>
</dbReference>
<evidence type="ECO:0000256" key="4">
    <source>
        <dbReference type="ARBA" id="ARBA00022729"/>
    </source>
</evidence>
<dbReference type="AlphaFoldDB" id="A0A268EPE9"/>
<evidence type="ECO:0000256" key="6">
    <source>
        <dbReference type="SAM" id="SignalP"/>
    </source>
</evidence>
<dbReference type="CDD" id="cd01138">
    <property type="entry name" value="FeuA"/>
    <property type="match status" value="1"/>
</dbReference>
<dbReference type="InterPro" id="IPR002491">
    <property type="entry name" value="ABC_transptr_periplasmic_BD"/>
</dbReference>
<evidence type="ECO:0000313" key="10">
    <source>
        <dbReference type="Proteomes" id="UP000215596"/>
    </source>
</evidence>
<evidence type="ECO:0000259" key="7">
    <source>
        <dbReference type="PROSITE" id="PS50983"/>
    </source>
</evidence>
<dbReference type="OrthoDB" id="2417096at2"/>
<evidence type="ECO:0000313" key="9">
    <source>
        <dbReference type="EMBL" id="PAD74992.1"/>
    </source>
</evidence>
<reference evidence="8 11" key="2">
    <citation type="submission" date="2019-11" db="EMBL/GenBank/DDBJ databases">
        <title>Draft genome sequences of five Paenibacillus species of dairy origin.</title>
        <authorList>
            <person name="Olajide A.M."/>
            <person name="Chen S."/>
            <person name="Lapointe G."/>
        </authorList>
    </citation>
    <scope>NUCLEOTIDE SEQUENCE [LARGE SCALE GENOMIC DNA]</scope>
    <source>
        <strain evidence="8 11">3CS1</strain>
    </source>
</reference>
<reference evidence="9 10" key="1">
    <citation type="submission" date="2017-07" db="EMBL/GenBank/DDBJ databases">
        <title>Isolation and whole genome analysis of endospore-forming bacteria from heroin.</title>
        <authorList>
            <person name="Kalinowski J."/>
            <person name="Ahrens B."/>
            <person name="Al-Dilaimi A."/>
            <person name="Winkler A."/>
            <person name="Wibberg D."/>
            <person name="Schleenbecker U."/>
            <person name="Ruckert C."/>
            <person name="Wolfel R."/>
            <person name="Grass G."/>
        </authorList>
    </citation>
    <scope>NUCLEOTIDE SEQUENCE [LARGE SCALE GENOMIC DNA]</scope>
    <source>
        <strain evidence="9 10">7537-G1</strain>
    </source>
</reference>
<sequence>MIRSKNRSAKMIWLAGLLAALMLLAACGNDSQAGNETDPAQGADEQVAQEENSGASETGGEDTGEAKTERTLTDAMGNEVTIPAEPKRVIASYLEDSLVALGITPVAQWSVMDGTSIQQYLQDALQGIPTIAHDLPFEAVASFQPDLLIMDSAAMVEGGKYSQYARIAPTYVIGTELNNDWREELLTIGEIFGEKEKAEQVLRDYDQKAAEAKESVKDAIGSETAAAIWLVNNSFFVVNENLSSGAVLYGDLGITVPNVVKEVSQSGDNNWLSISLEKLAELDADHLFLINSDKSSGSQMLQDPLWANIPAVKNGHVYEYEVGSAWMYTGAVANSQIIDDVLESLVK</sequence>
<dbReference type="PANTHER" id="PTHR30532:SF1">
    <property type="entry name" value="IRON(3+)-HYDROXAMATE-BINDING PROTEIN FHUD"/>
    <property type="match status" value="1"/>
</dbReference>
<dbReference type="GO" id="GO:1901678">
    <property type="term" value="P:iron coordination entity transport"/>
    <property type="evidence" value="ECO:0007669"/>
    <property type="project" value="UniProtKB-ARBA"/>
</dbReference>
<evidence type="ECO:0000313" key="8">
    <source>
        <dbReference type="EMBL" id="MUG66162.1"/>
    </source>
</evidence>
<comment type="similarity">
    <text evidence="2">Belongs to the bacterial solute-binding protein 8 family.</text>
</comment>